<keyword evidence="2" id="KW-0808">Transferase</keyword>
<evidence type="ECO:0000313" key="2">
    <source>
        <dbReference type="EMBL" id="SMQ60992.1"/>
    </source>
</evidence>
<dbReference type="Proteomes" id="UP000194420">
    <property type="component" value="Unassembled WGS sequence"/>
</dbReference>
<dbReference type="Gene3D" id="3.40.50.720">
    <property type="entry name" value="NAD(P)-binding Rossmann-like Domain"/>
    <property type="match status" value="1"/>
</dbReference>
<dbReference type="RefSeq" id="WP_086436426.1">
    <property type="nucleotide sequence ID" value="NZ_FXWG01000001.1"/>
</dbReference>
<evidence type="ECO:0000259" key="1">
    <source>
        <dbReference type="Pfam" id="PF08484"/>
    </source>
</evidence>
<feature type="domain" description="C-methyltransferase" evidence="1">
    <location>
        <begin position="293"/>
        <end position="401"/>
    </location>
</feature>
<sequence>MTLIEKPVATDNAPEIEDAGEEFACPTCGGGRTELFHEVHNVPTNSCILFETRGDALNCSRGAIALRFCHDCGFIYNAAFRQDLTEYSGRYEETQGFSPTFSRFHTNLASEMIERHGLKGRDVMEIGCGKGEFLVLLSQLGENRGVGVDPSAIPERLEGVEGAERITLIPEYFEPRHCDEQPDFLCCKMTLEHITDTSDFITTIRAGLDPEKQTVVFFQVPEADRIIRHCAFEDIYHEHCSYFTESSLEYLFEQSGFEVTRTAIEYDDQYLTIEAVPASEKPESDVSAKVAEMAELVRSFPMRLELHKQHWRDLVEKAKAEGKTVVLWGSGSKAVSFLTSLGISDSVDFVTDINPNRHNHFMPGTGQLIVAPKQLAEIEPGLVIVMNRIYEDEIKQSLADIGVECAVECL</sequence>
<keyword evidence="3" id="KW-1185">Reference proteome</keyword>
<gene>
    <name evidence="2" type="ORF">SAMN06297468_0494</name>
</gene>
<dbReference type="SUPFAM" id="SSF53335">
    <property type="entry name" value="S-adenosyl-L-methionine-dependent methyltransferases"/>
    <property type="match status" value="1"/>
</dbReference>
<evidence type="ECO:0000313" key="3">
    <source>
        <dbReference type="Proteomes" id="UP000194420"/>
    </source>
</evidence>
<proteinExistence type="predicted"/>
<dbReference type="PANTHER" id="PTHR43861">
    <property type="entry name" value="TRANS-ACONITATE 2-METHYLTRANSFERASE-RELATED"/>
    <property type="match status" value="1"/>
</dbReference>
<dbReference type="InterPro" id="IPR029063">
    <property type="entry name" value="SAM-dependent_MTases_sf"/>
</dbReference>
<dbReference type="EMBL" id="FXWG01000001">
    <property type="protein sequence ID" value="SMQ60992.1"/>
    <property type="molecule type" value="Genomic_DNA"/>
</dbReference>
<organism evidence="2 3">
    <name type="scientific">Altererythrobacter xiamenensis</name>
    <dbReference type="NCBI Taxonomy" id="1316679"/>
    <lineage>
        <taxon>Bacteria</taxon>
        <taxon>Pseudomonadati</taxon>
        <taxon>Pseudomonadota</taxon>
        <taxon>Alphaproteobacteria</taxon>
        <taxon>Sphingomonadales</taxon>
        <taxon>Erythrobacteraceae</taxon>
        <taxon>Altererythrobacter</taxon>
    </lineage>
</organism>
<dbReference type="CDD" id="cd02440">
    <property type="entry name" value="AdoMet_MTases"/>
    <property type="match status" value="1"/>
</dbReference>
<dbReference type="Pfam" id="PF08484">
    <property type="entry name" value="Methyltransf_14"/>
    <property type="match status" value="1"/>
</dbReference>
<dbReference type="Pfam" id="PF13489">
    <property type="entry name" value="Methyltransf_23"/>
    <property type="match status" value="1"/>
</dbReference>
<dbReference type="InterPro" id="IPR013691">
    <property type="entry name" value="MeTrfase_14"/>
</dbReference>
<dbReference type="GO" id="GO:0008168">
    <property type="term" value="F:methyltransferase activity"/>
    <property type="evidence" value="ECO:0007669"/>
    <property type="project" value="UniProtKB-KW"/>
</dbReference>
<dbReference type="OrthoDB" id="9815644at2"/>
<dbReference type="Gene3D" id="3.40.50.150">
    <property type="entry name" value="Vaccinia Virus protein VP39"/>
    <property type="match status" value="1"/>
</dbReference>
<accession>A0A1Y6EKA5</accession>
<protein>
    <submittedName>
        <fullName evidence="2">C-methyltransferase C-terminal domain-containing protein</fullName>
    </submittedName>
</protein>
<dbReference type="AlphaFoldDB" id="A0A1Y6EKA5"/>
<reference evidence="3" key="1">
    <citation type="submission" date="2017-04" db="EMBL/GenBank/DDBJ databases">
        <authorList>
            <person name="Varghese N."/>
            <person name="Submissions S."/>
        </authorList>
    </citation>
    <scope>NUCLEOTIDE SEQUENCE [LARGE SCALE GENOMIC DNA]</scope>
</reference>
<dbReference type="GO" id="GO:0032259">
    <property type="term" value="P:methylation"/>
    <property type="evidence" value="ECO:0007669"/>
    <property type="project" value="UniProtKB-KW"/>
</dbReference>
<keyword evidence="2" id="KW-0489">Methyltransferase</keyword>
<name>A0A1Y6EKA5_9SPHN</name>